<reference evidence="2 3" key="1">
    <citation type="submission" date="2017-06" db="EMBL/GenBank/DDBJ databases">
        <authorList>
            <person name="Kim H.J."/>
            <person name="Triplett B.A."/>
        </authorList>
    </citation>
    <scope>NUCLEOTIDE SEQUENCE [LARGE SCALE GENOMIC DNA]</scope>
    <source>
        <strain evidence="2 3">DSM 29150</strain>
    </source>
</reference>
<feature type="chain" id="PRO_5013122345" description="DUF3575 domain-containing protein" evidence="1">
    <location>
        <begin position="20"/>
        <end position="168"/>
    </location>
</feature>
<name>A0A238XBH9_9FLAO</name>
<evidence type="ECO:0000256" key="1">
    <source>
        <dbReference type="SAM" id="SignalP"/>
    </source>
</evidence>
<sequence>MKKIILSICLVFLFLNANSQEDEKIPKHEIKLNAAYLLAGIPEIGYAHLINEESSIGIDLLFNIVGDVELKFALTPYYRFYFGNDIANGFFVEGFGMLNTIETETYNGFDVYDYTDETDFALGFSLGGKFVTNNNFTFEIYGGIGRNLLNTDSVDFVPRLGVTIGKRF</sequence>
<organism evidence="2 3">
    <name type="scientific">Lutibacter agarilyticus</name>
    <dbReference type="NCBI Taxonomy" id="1109740"/>
    <lineage>
        <taxon>Bacteria</taxon>
        <taxon>Pseudomonadati</taxon>
        <taxon>Bacteroidota</taxon>
        <taxon>Flavobacteriia</taxon>
        <taxon>Flavobacteriales</taxon>
        <taxon>Flavobacteriaceae</taxon>
        <taxon>Lutibacter</taxon>
    </lineage>
</organism>
<dbReference type="Proteomes" id="UP000198384">
    <property type="component" value="Unassembled WGS sequence"/>
</dbReference>
<evidence type="ECO:0000313" key="2">
    <source>
        <dbReference type="EMBL" id="SNR56425.1"/>
    </source>
</evidence>
<keyword evidence="3" id="KW-1185">Reference proteome</keyword>
<evidence type="ECO:0008006" key="4">
    <source>
        <dbReference type="Google" id="ProtNLM"/>
    </source>
</evidence>
<gene>
    <name evidence="2" type="ORF">SAMN06265371_105195</name>
</gene>
<dbReference type="Pfam" id="PF12099">
    <property type="entry name" value="DUF3575"/>
    <property type="match status" value="1"/>
</dbReference>
<dbReference type="InterPro" id="IPR021958">
    <property type="entry name" value="DUF3575"/>
</dbReference>
<dbReference type="RefSeq" id="WP_089381689.1">
    <property type="nucleotide sequence ID" value="NZ_FZNT01000005.1"/>
</dbReference>
<evidence type="ECO:0000313" key="3">
    <source>
        <dbReference type="Proteomes" id="UP000198384"/>
    </source>
</evidence>
<feature type="signal peptide" evidence="1">
    <location>
        <begin position="1"/>
        <end position="19"/>
    </location>
</feature>
<proteinExistence type="predicted"/>
<dbReference type="OrthoDB" id="768080at2"/>
<accession>A0A238XBH9</accession>
<protein>
    <recommendedName>
        <fullName evidence="4">DUF3575 domain-containing protein</fullName>
    </recommendedName>
</protein>
<dbReference type="EMBL" id="FZNT01000005">
    <property type="protein sequence ID" value="SNR56425.1"/>
    <property type="molecule type" value="Genomic_DNA"/>
</dbReference>
<dbReference type="AlphaFoldDB" id="A0A238XBH9"/>
<keyword evidence="1" id="KW-0732">Signal</keyword>